<dbReference type="CDD" id="cd07385">
    <property type="entry name" value="MPP_YkuE_C"/>
    <property type="match status" value="1"/>
</dbReference>
<dbReference type="Gene3D" id="3.60.21.10">
    <property type="match status" value="1"/>
</dbReference>
<dbReference type="PANTHER" id="PTHR31302:SF32">
    <property type="entry name" value="PHOSPHOESTERASE"/>
    <property type="match status" value="1"/>
</dbReference>
<name>A0ABY2DW76_9FLAO</name>
<dbReference type="Pfam" id="PF00149">
    <property type="entry name" value="Metallophos"/>
    <property type="match status" value="1"/>
</dbReference>
<accession>A0ABY2DW76</accession>
<proteinExistence type="predicted"/>
<dbReference type="EMBL" id="SMLH01000001">
    <property type="protein sequence ID" value="TDE31983.1"/>
    <property type="molecule type" value="Genomic_DNA"/>
</dbReference>
<organism evidence="2 3">
    <name type="scientific">Flavobacterium ranwuense</name>
    <dbReference type="NCBI Taxonomy" id="2541725"/>
    <lineage>
        <taxon>Bacteria</taxon>
        <taxon>Pseudomonadati</taxon>
        <taxon>Bacteroidota</taxon>
        <taxon>Flavobacteriia</taxon>
        <taxon>Flavobacteriales</taxon>
        <taxon>Flavobacteriaceae</taxon>
        <taxon>Flavobacterium</taxon>
    </lineage>
</organism>
<dbReference type="InterPro" id="IPR004843">
    <property type="entry name" value="Calcineurin-like_PHP"/>
</dbReference>
<dbReference type="SUPFAM" id="SSF56300">
    <property type="entry name" value="Metallo-dependent phosphatases"/>
    <property type="match status" value="1"/>
</dbReference>
<keyword evidence="3" id="KW-1185">Reference proteome</keyword>
<evidence type="ECO:0000259" key="1">
    <source>
        <dbReference type="Pfam" id="PF00149"/>
    </source>
</evidence>
<reference evidence="2 3" key="1">
    <citation type="submission" date="2019-03" db="EMBL/GenBank/DDBJ databases">
        <title>Novel species of Flavobacterium.</title>
        <authorList>
            <person name="Liu Q."/>
            <person name="Xin Y.-H."/>
        </authorList>
    </citation>
    <scope>NUCLEOTIDE SEQUENCE [LARGE SCALE GENOMIC DNA]</scope>
    <source>
        <strain evidence="2 3">LB2P22</strain>
    </source>
</reference>
<dbReference type="Proteomes" id="UP000294685">
    <property type="component" value="Unassembled WGS sequence"/>
</dbReference>
<evidence type="ECO:0000313" key="2">
    <source>
        <dbReference type="EMBL" id="TDE31983.1"/>
    </source>
</evidence>
<gene>
    <name evidence="2" type="ORF">E0I61_01645</name>
</gene>
<protein>
    <submittedName>
        <fullName evidence="2">Metallophosphoesterase</fullName>
    </submittedName>
</protein>
<comment type="caution">
    <text evidence="2">The sequence shown here is derived from an EMBL/GenBank/DDBJ whole genome shotgun (WGS) entry which is preliminary data.</text>
</comment>
<dbReference type="InterPro" id="IPR051158">
    <property type="entry name" value="Metallophosphoesterase_sf"/>
</dbReference>
<evidence type="ECO:0000313" key="3">
    <source>
        <dbReference type="Proteomes" id="UP000294685"/>
    </source>
</evidence>
<sequence>MAITRRKFIKTGLIAATGLILADVFWIEKFFIETNEFYIGSATKDTKNIKVIQISDLHLQSINYQLTQLANKINKLQPDLILITGDAIDKTKNISLLDEFLKLIERDIKKVAILGNWEYWGNIDINKLDLIYADNNCTLLINQTKQFLFNNETISITGVDDFLGGKSDFDMAIKEYKKSDYHIILNHCPQYSDEISKQLKKDINVDFILSGHTHGGQINLFGFAPFLPQGSGKYIKGWYNNNNTKLYVSKGIGTSIIPARFGARAEIALFHLKK</sequence>
<dbReference type="InterPro" id="IPR029052">
    <property type="entry name" value="Metallo-depent_PP-like"/>
</dbReference>
<dbReference type="PANTHER" id="PTHR31302">
    <property type="entry name" value="TRANSMEMBRANE PROTEIN WITH METALLOPHOSPHOESTERASE DOMAIN-RELATED"/>
    <property type="match status" value="1"/>
</dbReference>
<feature type="domain" description="Calcineurin-like phosphoesterase" evidence="1">
    <location>
        <begin position="49"/>
        <end position="215"/>
    </location>
</feature>